<reference evidence="1" key="1">
    <citation type="submission" date="2018-05" db="EMBL/GenBank/DDBJ databases">
        <authorList>
            <person name="Lanie J.A."/>
            <person name="Ng W.-L."/>
            <person name="Kazmierczak K.M."/>
            <person name="Andrzejewski T.M."/>
            <person name="Davidsen T.M."/>
            <person name="Wayne K.J."/>
            <person name="Tettelin H."/>
            <person name="Glass J.I."/>
            <person name="Rusch D."/>
            <person name="Podicherti R."/>
            <person name="Tsui H.-C.T."/>
            <person name="Winkler M.E."/>
        </authorList>
    </citation>
    <scope>NUCLEOTIDE SEQUENCE</scope>
</reference>
<dbReference type="GO" id="GO:0006400">
    <property type="term" value="P:tRNA modification"/>
    <property type="evidence" value="ECO:0007669"/>
    <property type="project" value="InterPro"/>
</dbReference>
<protein>
    <submittedName>
        <fullName evidence="1">Uncharacterized protein</fullName>
    </submittedName>
</protein>
<dbReference type="InterPro" id="IPR036511">
    <property type="entry name" value="TGT-like_sf"/>
</dbReference>
<evidence type="ECO:0000313" key="1">
    <source>
        <dbReference type="EMBL" id="SVB06013.1"/>
    </source>
</evidence>
<feature type="non-terminal residue" evidence="1">
    <location>
        <position position="282"/>
    </location>
</feature>
<sequence>MTYIMSGASMALKPGMGDKQDGDIYSGMVADTIKEFDSGVNYEIMFNAYNEVNAMVNYFSKYNYFGTKWHADSGGLQMITLGKEITEELKEKVYRVQAQYSSYAMCFDELPIHVLELKGKQSRIDLSGRRYIEEWAKQKALNTGNNVKRQIEVFREMKSDSKVFLICQGNNVNDFVEYFNNAMSVIPKEYYSSMAGIALSAACTGLGRLEAIQMLGSYGFMDIPKEIGNKLHILGFGSIKRLWPLLLLKESGYIDRDITFDSSSHAIKPILGEFEGPDGLIS</sequence>
<dbReference type="EMBL" id="UINC01027185">
    <property type="protein sequence ID" value="SVB06013.1"/>
    <property type="molecule type" value="Genomic_DNA"/>
</dbReference>
<proteinExistence type="predicted"/>
<dbReference type="SUPFAM" id="SSF51713">
    <property type="entry name" value="tRNA-guanine transglycosylase"/>
    <property type="match status" value="1"/>
</dbReference>
<gene>
    <name evidence="1" type="ORF">METZ01_LOCUS158867</name>
</gene>
<accession>A0A382AYC9</accession>
<name>A0A382AYC9_9ZZZZ</name>
<dbReference type="AlphaFoldDB" id="A0A382AYC9"/>
<dbReference type="Gene3D" id="3.20.20.105">
    <property type="entry name" value="Queuine tRNA-ribosyltransferase-like"/>
    <property type="match status" value="1"/>
</dbReference>
<organism evidence="1">
    <name type="scientific">marine metagenome</name>
    <dbReference type="NCBI Taxonomy" id="408172"/>
    <lineage>
        <taxon>unclassified sequences</taxon>
        <taxon>metagenomes</taxon>
        <taxon>ecological metagenomes</taxon>
    </lineage>
</organism>